<dbReference type="Proteomes" id="UP001642484">
    <property type="component" value="Unassembled WGS sequence"/>
</dbReference>
<protein>
    <recommendedName>
        <fullName evidence="3">UBP-type domain-containing protein</fullName>
    </recommendedName>
</protein>
<feature type="compositionally biased region" description="Polar residues" evidence="2">
    <location>
        <begin position="484"/>
        <end position="494"/>
    </location>
</feature>
<comment type="caution">
    <text evidence="4">The sequence shown here is derived from an EMBL/GenBank/DDBJ whole genome shotgun (WGS) entry which is preliminary data.</text>
</comment>
<keyword evidence="1" id="KW-0863">Zinc-finger</keyword>
<name>A0ABP0INJ5_9DINO</name>
<keyword evidence="1" id="KW-0479">Metal-binding</keyword>
<keyword evidence="1" id="KW-0862">Zinc</keyword>
<dbReference type="Pfam" id="PF02148">
    <property type="entry name" value="zf-UBP"/>
    <property type="match status" value="1"/>
</dbReference>
<evidence type="ECO:0000256" key="1">
    <source>
        <dbReference type="PROSITE-ProRule" id="PRU00502"/>
    </source>
</evidence>
<gene>
    <name evidence="4" type="ORF">CCMP2556_LOCUS7568</name>
</gene>
<evidence type="ECO:0000259" key="3">
    <source>
        <dbReference type="PROSITE" id="PS50271"/>
    </source>
</evidence>
<proteinExistence type="predicted"/>
<dbReference type="PANTHER" id="PTHR24007">
    <property type="entry name" value="BRCA1-ASSOCIATED PROTEIN"/>
    <property type="match status" value="1"/>
</dbReference>
<sequence length="523" mass="56697">MVYYLLVVDPSSSVTSCASSGLYERGPSSARAGHGSGAGVAGVTSVDVVEVKGLKIFRAIGAGAGLEDALPIQRTSALLMVAVPSEMSVEELQSFLSPGDALEALRVVFRHEPRGKFFCPSLEGKSEPGSGASGFYTCILLCRSQAHADALYKANHGRLFERKGGDDKGPCCYLAFLEAIVYSREPWELTRSKSDELAEGGARATEESELPEAVIPSTAYEVPSCPVCIERIDVSGTGLVTHSHGWIAEHQDERQPRPPTCTACAVIAATNGNGRTEARRATATLQCECCEKQDELWVCLICGHLGCGRYQDAHAKDHATEFRHRFCFQLDTGRIWDYASDVFVHRRLVQHAALGLIELAMPAPAITESSSKAVPGHEELLSMELDAILASQLDHQRSLYERQLTDLQRQHSGALAALQEAIDAEEQRAKDLTQEVDSSEKAMKAQEKQLSSARKAQQQAEEQLGFARELNQSLLQNRKDMAGGSTSDASSGQPGPSCEEDPLLVRLREKVSVLREQISALDG</sequence>
<feature type="domain" description="UBP-type" evidence="3">
    <location>
        <begin position="259"/>
        <end position="363"/>
    </location>
</feature>
<dbReference type="InterPro" id="IPR001607">
    <property type="entry name" value="Znf_UBP"/>
</dbReference>
<evidence type="ECO:0000313" key="5">
    <source>
        <dbReference type="Proteomes" id="UP001642484"/>
    </source>
</evidence>
<dbReference type="EMBL" id="CAXAMN010003336">
    <property type="protein sequence ID" value="CAK9004158.1"/>
    <property type="molecule type" value="Genomic_DNA"/>
</dbReference>
<organism evidence="4 5">
    <name type="scientific">Durusdinium trenchii</name>
    <dbReference type="NCBI Taxonomy" id="1381693"/>
    <lineage>
        <taxon>Eukaryota</taxon>
        <taxon>Sar</taxon>
        <taxon>Alveolata</taxon>
        <taxon>Dinophyceae</taxon>
        <taxon>Suessiales</taxon>
        <taxon>Symbiodiniaceae</taxon>
        <taxon>Durusdinium</taxon>
    </lineage>
</organism>
<feature type="compositionally biased region" description="Basic and acidic residues" evidence="2">
    <location>
        <begin position="433"/>
        <end position="447"/>
    </location>
</feature>
<accession>A0ABP0INJ5</accession>
<keyword evidence="5" id="KW-1185">Reference proteome</keyword>
<dbReference type="Gene3D" id="3.30.40.10">
    <property type="entry name" value="Zinc/RING finger domain, C3HC4 (zinc finger)"/>
    <property type="match status" value="1"/>
</dbReference>
<feature type="region of interest" description="Disordered" evidence="2">
    <location>
        <begin position="433"/>
        <end position="502"/>
    </location>
</feature>
<dbReference type="SUPFAM" id="SSF57850">
    <property type="entry name" value="RING/U-box"/>
    <property type="match status" value="1"/>
</dbReference>
<feature type="compositionally biased region" description="Polar residues" evidence="2">
    <location>
        <begin position="448"/>
        <end position="461"/>
    </location>
</feature>
<evidence type="ECO:0000256" key="2">
    <source>
        <dbReference type="SAM" id="MobiDB-lite"/>
    </source>
</evidence>
<dbReference type="PANTHER" id="PTHR24007:SF7">
    <property type="entry name" value="BRCA1-ASSOCIATED PROTEIN"/>
    <property type="match status" value="1"/>
</dbReference>
<reference evidence="4 5" key="1">
    <citation type="submission" date="2024-02" db="EMBL/GenBank/DDBJ databases">
        <authorList>
            <person name="Chen Y."/>
            <person name="Shah S."/>
            <person name="Dougan E. K."/>
            <person name="Thang M."/>
            <person name="Chan C."/>
        </authorList>
    </citation>
    <scope>NUCLEOTIDE SEQUENCE [LARGE SCALE GENOMIC DNA]</scope>
</reference>
<dbReference type="PROSITE" id="PS50271">
    <property type="entry name" value="ZF_UBP"/>
    <property type="match status" value="1"/>
</dbReference>
<dbReference type="SMART" id="SM00290">
    <property type="entry name" value="ZnF_UBP"/>
    <property type="match status" value="1"/>
</dbReference>
<evidence type="ECO:0000313" key="4">
    <source>
        <dbReference type="EMBL" id="CAK9004158.1"/>
    </source>
</evidence>
<dbReference type="InterPro" id="IPR013083">
    <property type="entry name" value="Znf_RING/FYVE/PHD"/>
</dbReference>